<sequence>MSKRKLEEDSPGFDNFPPLLSVTPSPDPKYVNDAVNQIAKLAFLSARYSDMKLICGDEVLHAHKLIVCPQSKYFYRACSSGFKEATEPFQFPDKEPALMKKVLEYLYTGTYTVYFKQSNAHHKVYASSLGSSVMGQSNAVEMRRHLFEPFPISTQWAAATSVNVDAGQGPNDGGSDNDFTASCLRNAAYFHARMFAEADYFLIGDLRQKAKNLFSNLFAFNMRKEIIQEAVEELYSHRGNYQELKEIAIGKLVKLLRDPNIKNDSLLSLDFMKSVPEFEHDLCAALIQLADQPLDVLETLRRSRGF</sequence>
<dbReference type="Proteomes" id="UP001147782">
    <property type="component" value="Unassembled WGS sequence"/>
</dbReference>
<dbReference type="OrthoDB" id="6359816at2759"/>
<feature type="region of interest" description="Disordered" evidence="1">
    <location>
        <begin position="1"/>
        <end position="20"/>
    </location>
</feature>
<comment type="caution">
    <text evidence="3">The sequence shown here is derived from an EMBL/GenBank/DDBJ whole genome shotgun (WGS) entry which is preliminary data.</text>
</comment>
<evidence type="ECO:0000256" key="1">
    <source>
        <dbReference type="SAM" id="MobiDB-lite"/>
    </source>
</evidence>
<dbReference type="SUPFAM" id="SSF54695">
    <property type="entry name" value="POZ domain"/>
    <property type="match status" value="1"/>
</dbReference>
<dbReference type="InterPro" id="IPR011333">
    <property type="entry name" value="SKP1/BTB/POZ_sf"/>
</dbReference>
<evidence type="ECO:0000313" key="3">
    <source>
        <dbReference type="EMBL" id="KAJ5389422.1"/>
    </source>
</evidence>
<dbReference type="AlphaFoldDB" id="A0A9X0B647"/>
<organism evidence="3 4">
    <name type="scientific">Penicillium cataractarum</name>
    <dbReference type="NCBI Taxonomy" id="2100454"/>
    <lineage>
        <taxon>Eukaryota</taxon>
        <taxon>Fungi</taxon>
        <taxon>Dikarya</taxon>
        <taxon>Ascomycota</taxon>
        <taxon>Pezizomycotina</taxon>
        <taxon>Eurotiomycetes</taxon>
        <taxon>Eurotiomycetidae</taxon>
        <taxon>Eurotiales</taxon>
        <taxon>Aspergillaceae</taxon>
        <taxon>Penicillium</taxon>
    </lineage>
</organism>
<feature type="domain" description="BTB" evidence="2">
    <location>
        <begin position="49"/>
        <end position="115"/>
    </location>
</feature>
<dbReference type="GeneID" id="81432598"/>
<proteinExistence type="predicted"/>
<evidence type="ECO:0000259" key="2">
    <source>
        <dbReference type="PROSITE" id="PS50097"/>
    </source>
</evidence>
<dbReference type="PANTHER" id="PTHR47843:SF5">
    <property type="entry name" value="BTB_POZ DOMAIN PROTEIN"/>
    <property type="match status" value="1"/>
</dbReference>
<dbReference type="PANTHER" id="PTHR47843">
    <property type="entry name" value="BTB DOMAIN-CONTAINING PROTEIN-RELATED"/>
    <property type="match status" value="1"/>
</dbReference>
<dbReference type="EMBL" id="JAPZBS010000001">
    <property type="protein sequence ID" value="KAJ5389422.1"/>
    <property type="molecule type" value="Genomic_DNA"/>
</dbReference>
<evidence type="ECO:0000313" key="4">
    <source>
        <dbReference type="Proteomes" id="UP001147782"/>
    </source>
</evidence>
<protein>
    <recommendedName>
        <fullName evidence="2">BTB domain-containing protein</fullName>
    </recommendedName>
</protein>
<dbReference type="Pfam" id="PF00651">
    <property type="entry name" value="BTB"/>
    <property type="match status" value="1"/>
</dbReference>
<reference evidence="3" key="1">
    <citation type="submission" date="2022-11" db="EMBL/GenBank/DDBJ databases">
        <authorList>
            <person name="Petersen C."/>
        </authorList>
    </citation>
    <scope>NUCLEOTIDE SEQUENCE</scope>
    <source>
        <strain evidence="3">IBT 29864</strain>
    </source>
</reference>
<dbReference type="CDD" id="cd18186">
    <property type="entry name" value="BTB_POZ_ZBTB_KLHL-like"/>
    <property type="match status" value="1"/>
</dbReference>
<dbReference type="RefSeq" id="XP_056560150.1">
    <property type="nucleotide sequence ID" value="XM_056693421.1"/>
</dbReference>
<dbReference type="InterPro" id="IPR000210">
    <property type="entry name" value="BTB/POZ_dom"/>
</dbReference>
<reference evidence="3" key="2">
    <citation type="journal article" date="2023" name="IMA Fungus">
        <title>Comparative genomic study of the Penicillium genus elucidates a diverse pangenome and 15 lateral gene transfer events.</title>
        <authorList>
            <person name="Petersen C."/>
            <person name="Sorensen T."/>
            <person name="Nielsen M.R."/>
            <person name="Sondergaard T.E."/>
            <person name="Sorensen J.L."/>
            <person name="Fitzpatrick D.A."/>
            <person name="Frisvad J.C."/>
            <person name="Nielsen K.L."/>
        </authorList>
    </citation>
    <scope>NUCLEOTIDE SEQUENCE</scope>
    <source>
        <strain evidence="3">IBT 29864</strain>
    </source>
</reference>
<dbReference type="Gene3D" id="3.30.710.10">
    <property type="entry name" value="Potassium Channel Kv1.1, Chain A"/>
    <property type="match status" value="1"/>
</dbReference>
<gene>
    <name evidence="3" type="ORF">N7496_000490</name>
</gene>
<accession>A0A9X0B647</accession>
<name>A0A9X0B647_9EURO</name>
<dbReference type="PROSITE" id="PS50097">
    <property type="entry name" value="BTB"/>
    <property type="match status" value="1"/>
</dbReference>
<keyword evidence="4" id="KW-1185">Reference proteome</keyword>